<accession>A0A183PLQ9</accession>
<name>A0A183PLQ9_9TREM</name>
<keyword evidence="2" id="KW-1185">Reference proteome</keyword>
<sequence length="104" mass="11562">MVVGGSQQEIVNLGFVLLCTRQQGVPVLFSKELMLPDGFDPVSPSFTLYNNPASAKDPDFWKIVFIFRSALKTQTFCFPVTFGSAHVTARRNNITKMSDVCADR</sequence>
<evidence type="ECO:0000313" key="1">
    <source>
        <dbReference type="EMBL" id="VDP68206.1"/>
    </source>
</evidence>
<protein>
    <submittedName>
        <fullName evidence="1">Uncharacterized protein</fullName>
    </submittedName>
</protein>
<organism evidence="1 2">
    <name type="scientific">Schistosoma mattheei</name>
    <dbReference type="NCBI Taxonomy" id="31246"/>
    <lineage>
        <taxon>Eukaryota</taxon>
        <taxon>Metazoa</taxon>
        <taxon>Spiralia</taxon>
        <taxon>Lophotrochozoa</taxon>
        <taxon>Platyhelminthes</taxon>
        <taxon>Trematoda</taxon>
        <taxon>Digenea</taxon>
        <taxon>Strigeidida</taxon>
        <taxon>Schistosomatoidea</taxon>
        <taxon>Schistosomatidae</taxon>
        <taxon>Schistosoma</taxon>
    </lineage>
</organism>
<dbReference type="EMBL" id="UZAL01035673">
    <property type="protein sequence ID" value="VDP68206.1"/>
    <property type="molecule type" value="Genomic_DNA"/>
</dbReference>
<reference evidence="1 2" key="1">
    <citation type="submission" date="2018-11" db="EMBL/GenBank/DDBJ databases">
        <authorList>
            <consortium name="Pathogen Informatics"/>
        </authorList>
    </citation>
    <scope>NUCLEOTIDE SEQUENCE [LARGE SCALE GENOMIC DNA]</scope>
    <source>
        <strain>Denwood</strain>
        <strain evidence="2">Zambia</strain>
    </source>
</reference>
<gene>
    <name evidence="1" type="ORF">SMTD_LOCUS15295</name>
</gene>
<dbReference type="Proteomes" id="UP000269396">
    <property type="component" value="Unassembled WGS sequence"/>
</dbReference>
<proteinExistence type="predicted"/>
<evidence type="ECO:0000313" key="2">
    <source>
        <dbReference type="Proteomes" id="UP000269396"/>
    </source>
</evidence>
<dbReference type="AlphaFoldDB" id="A0A183PLQ9"/>